<protein>
    <submittedName>
        <fullName evidence="2">Uncharacterized protein</fullName>
    </submittedName>
</protein>
<dbReference type="EMBL" id="CABFNQ020000764">
    <property type="protein sequence ID" value="CAH0041891.1"/>
    <property type="molecule type" value="Genomic_DNA"/>
</dbReference>
<dbReference type="OrthoDB" id="10459444at2759"/>
<feature type="region of interest" description="Disordered" evidence="1">
    <location>
        <begin position="79"/>
        <end position="112"/>
    </location>
</feature>
<sequence>MYQPYVEDLASSPDDEEEVERRPGSPSGSSDQDEDEILQRRSVAAEESDGRNSPVIRHYEPKELKDPVWKATDPLERAHPTIGQSHDVKRTPVYRSGDEAKERAVPSTDRDRFDSGLGTLHRGARKMILMNMKVYRLAARFHRPQDSTMNPDIGRIRPPRPLWIHVFAGDQLELTVDTSLVQDLGLDPGIVFEKEMLVGQDIVADQEATYQCICLQRKKKTLVIILSSTGHD</sequence>
<evidence type="ECO:0000313" key="3">
    <source>
        <dbReference type="Proteomes" id="UP000696573"/>
    </source>
</evidence>
<evidence type="ECO:0000256" key="1">
    <source>
        <dbReference type="SAM" id="MobiDB-lite"/>
    </source>
</evidence>
<feature type="compositionally biased region" description="Basic and acidic residues" evidence="1">
    <location>
        <begin position="57"/>
        <end position="67"/>
    </location>
</feature>
<gene>
    <name evidence="2" type="ORF">CRHIZ90672A_00012328</name>
</gene>
<reference evidence="2" key="1">
    <citation type="submission" date="2021-10" db="EMBL/GenBank/DDBJ databases">
        <authorList>
            <person name="Piombo E."/>
        </authorList>
    </citation>
    <scope>NUCLEOTIDE SEQUENCE</scope>
</reference>
<proteinExistence type="predicted"/>
<comment type="caution">
    <text evidence="2">The sequence shown here is derived from an EMBL/GenBank/DDBJ whole genome shotgun (WGS) entry which is preliminary data.</text>
</comment>
<dbReference type="AlphaFoldDB" id="A0A9N9YX28"/>
<name>A0A9N9YX28_9HYPO</name>
<evidence type="ECO:0000313" key="2">
    <source>
        <dbReference type="EMBL" id="CAH0041891.1"/>
    </source>
</evidence>
<feature type="compositionally biased region" description="Basic and acidic residues" evidence="1">
    <location>
        <begin position="86"/>
        <end position="112"/>
    </location>
</feature>
<keyword evidence="3" id="KW-1185">Reference proteome</keyword>
<organism evidence="2 3">
    <name type="scientific">Clonostachys rhizophaga</name>
    <dbReference type="NCBI Taxonomy" id="160324"/>
    <lineage>
        <taxon>Eukaryota</taxon>
        <taxon>Fungi</taxon>
        <taxon>Dikarya</taxon>
        <taxon>Ascomycota</taxon>
        <taxon>Pezizomycotina</taxon>
        <taxon>Sordariomycetes</taxon>
        <taxon>Hypocreomycetidae</taxon>
        <taxon>Hypocreales</taxon>
        <taxon>Bionectriaceae</taxon>
        <taxon>Clonostachys</taxon>
    </lineage>
</organism>
<accession>A0A9N9YX28</accession>
<feature type="region of interest" description="Disordered" evidence="1">
    <location>
        <begin position="1"/>
        <end position="67"/>
    </location>
</feature>
<dbReference type="Proteomes" id="UP000696573">
    <property type="component" value="Unassembled WGS sequence"/>
</dbReference>